<gene>
    <name evidence="1" type="ORF">HV077_08095</name>
</gene>
<comment type="caution">
    <text evidence="1">The sequence shown here is derived from an EMBL/GenBank/DDBJ whole genome shotgun (WGS) entry which is preliminary data.</text>
</comment>
<accession>A0A7W3H9I4</accession>
<evidence type="ECO:0000313" key="1">
    <source>
        <dbReference type="EMBL" id="MBA8062357.1"/>
    </source>
</evidence>
<organism evidence="1 2">
    <name type="scientific">Citrobacter freundii</name>
    <dbReference type="NCBI Taxonomy" id="546"/>
    <lineage>
        <taxon>Bacteria</taxon>
        <taxon>Pseudomonadati</taxon>
        <taxon>Pseudomonadota</taxon>
        <taxon>Gammaproteobacteria</taxon>
        <taxon>Enterobacterales</taxon>
        <taxon>Enterobacteriaceae</taxon>
        <taxon>Citrobacter</taxon>
        <taxon>Citrobacter freundii complex</taxon>
    </lineage>
</organism>
<dbReference type="EMBL" id="JABXRI010000001">
    <property type="protein sequence ID" value="MBA8062357.1"/>
    <property type="molecule type" value="Genomic_DNA"/>
</dbReference>
<dbReference type="Proteomes" id="UP000591803">
    <property type="component" value="Unassembled WGS sequence"/>
</dbReference>
<evidence type="ECO:0000313" key="2">
    <source>
        <dbReference type="Proteomes" id="UP000591803"/>
    </source>
</evidence>
<reference evidence="1 2" key="1">
    <citation type="submission" date="2020-06" db="EMBL/GenBank/DDBJ databases">
        <title>REHAB project genomes.</title>
        <authorList>
            <person name="Shaw L.P."/>
        </authorList>
    </citation>
    <scope>NUCLEOTIDE SEQUENCE [LARGE SCALE GENOMIC DNA]</scope>
    <source>
        <strain evidence="1 2">RHBSTW-00116</strain>
    </source>
</reference>
<protein>
    <submittedName>
        <fullName evidence="1">Uncharacterized protein</fullName>
    </submittedName>
</protein>
<name>A0A7W3H9I4_CITFR</name>
<proteinExistence type="predicted"/>
<dbReference type="AlphaFoldDB" id="A0A7W3H9I4"/>
<sequence>MSAPLTGAGYLRPPKRSGTKSEVLARCFAAIANNDYQKPTMEERLLERYEKEVWYANLEASFWPIWMAVGPVQPTYVDDRMREHRGRYGEVSSD</sequence>